<keyword evidence="1" id="KW-1133">Transmembrane helix</keyword>
<keyword evidence="1" id="KW-0472">Membrane</keyword>
<evidence type="ECO:0000313" key="3">
    <source>
        <dbReference type="Proteomes" id="UP000190961"/>
    </source>
</evidence>
<dbReference type="STRING" id="688867.SAMN05660236_1182"/>
<keyword evidence="1" id="KW-0812">Transmembrane</keyword>
<dbReference type="AlphaFoldDB" id="A0A1T5JK38"/>
<proteinExistence type="predicted"/>
<keyword evidence="3" id="KW-1185">Reference proteome</keyword>
<protein>
    <submittedName>
        <fullName evidence="2">Uncharacterized protein</fullName>
    </submittedName>
</protein>
<dbReference type="EMBL" id="FUZU01000001">
    <property type="protein sequence ID" value="SKC51765.1"/>
    <property type="molecule type" value="Genomic_DNA"/>
</dbReference>
<gene>
    <name evidence="2" type="ORF">SAMN05660236_1182</name>
</gene>
<reference evidence="2 3" key="1">
    <citation type="submission" date="2017-02" db="EMBL/GenBank/DDBJ databases">
        <authorList>
            <person name="Peterson S.W."/>
        </authorList>
    </citation>
    <scope>NUCLEOTIDE SEQUENCE [LARGE SCALE GENOMIC DNA]</scope>
    <source>
        <strain evidence="2 3">DSM 25262</strain>
    </source>
</reference>
<feature type="transmembrane region" description="Helical" evidence="1">
    <location>
        <begin position="36"/>
        <end position="52"/>
    </location>
</feature>
<feature type="transmembrane region" description="Helical" evidence="1">
    <location>
        <begin position="12"/>
        <end position="30"/>
    </location>
</feature>
<organism evidence="2 3">
    <name type="scientific">Ohtaekwangia koreensis</name>
    <dbReference type="NCBI Taxonomy" id="688867"/>
    <lineage>
        <taxon>Bacteria</taxon>
        <taxon>Pseudomonadati</taxon>
        <taxon>Bacteroidota</taxon>
        <taxon>Cytophagia</taxon>
        <taxon>Cytophagales</taxon>
        <taxon>Fulvivirgaceae</taxon>
        <taxon>Ohtaekwangia</taxon>
    </lineage>
</organism>
<name>A0A1T5JK38_9BACT</name>
<evidence type="ECO:0000256" key="1">
    <source>
        <dbReference type="SAM" id="Phobius"/>
    </source>
</evidence>
<accession>A0A1T5JK38</accession>
<dbReference type="RefSeq" id="WP_159453614.1">
    <property type="nucleotide sequence ID" value="NZ_FUZU01000001.1"/>
</dbReference>
<sequence>MSNKTRSILKAIAVILVLLAVLMHIGWVAIPVITVYKFWIVVIAFGLLLISSK</sequence>
<dbReference type="Proteomes" id="UP000190961">
    <property type="component" value="Unassembled WGS sequence"/>
</dbReference>
<dbReference type="OrthoDB" id="983105at2"/>
<evidence type="ECO:0000313" key="2">
    <source>
        <dbReference type="EMBL" id="SKC51765.1"/>
    </source>
</evidence>